<proteinExistence type="predicted"/>
<gene>
    <name evidence="1" type="ORF">WA026_006780</name>
</gene>
<evidence type="ECO:0000313" key="1">
    <source>
        <dbReference type="EMBL" id="KAK9879720.1"/>
    </source>
</evidence>
<feature type="non-terminal residue" evidence="1">
    <location>
        <position position="1"/>
    </location>
</feature>
<dbReference type="InterPro" id="IPR011011">
    <property type="entry name" value="Znf_FYVE_PHD"/>
</dbReference>
<protein>
    <recommendedName>
        <fullName evidence="3">PHD-type domain-containing protein</fullName>
    </recommendedName>
</protein>
<dbReference type="EMBL" id="JARQZJ010000062">
    <property type="protein sequence ID" value="KAK9879720.1"/>
    <property type="molecule type" value="Genomic_DNA"/>
</dbReference>
<evidence type="ECO:0008006" key="3">
    <source>
        <dbReference type="Google" id="ProtNLM"/>
    </source>
</evidence>
<dbReference type="SUPFAM" id="SSF57903">
    <property type="entry name" value="FYVE/PHD zinc finger"/>
    <property type="match status" value="1"/>
</dbReference>
<dbReference type="AlphaFoldDB" id="A0AAW1UFA9"/>
<dbReference type="InterPro" id="IPR013083">
    <property type="entry name" value="Znf_RING/FYVE/PHD"/>
</dbReference>
<name>A0AAW1UFA9_9CUCU</name>
<organism evidence="1 2">
    <name type="scientific">Henosepilachna vigintioctopunctata</name>
    <dbReference type="NCBI Taxonomy" id="420089"/>
    <lineage>
        <taxon>Eukaryota</taxon>
        <taxon>Metazoa</taxon>
        <taxon>Ecdysozoa</taxon>
        <taxon>Arthropoda</taxon>
        <taxon>Hexapoda</taxon>
        <taxon>Insecta</taxon>
        <taxon>Pterygota</taxon>
        <taxon>Neoptera</taxon>
        <taxon>Endopterygota</taxon>
        <taxon>Coleoptera</taxon>
        <taxon>Polyphaga</taxon>
        <taxon>Cucujiformia</taxon>
        <taxon>Coccinelloidea</taxon>
        <taxon>Coccinellidae</taxon>
        <taxon>Epilachninae</taxon>
        <taxon>Epilachnini</taxon>
        <taxon>Henosepilachna</taxon>
    </lineage>
</organism>
<reference evidence="1 2" key="1">
    <citation type="submission" date="2023-03" db="EMBL/GenBank/DDBJ databases">
        <title>Genome insight into feeding habits of ladybird beetles.</title>
        <authorList>
            <person name="Li H.-S."/>
            <person name="Huang Y.-H."/>
            <person name="Pang H."/>
        </authorList>
    </citation>
    <scope>NUCLEOTIDE SEQUENCE [LARGE SCALE GENOMIC DNA]</scope>
    <source>
        <strain evidence="1">SYSU_2023b</strain>
        <tissue evidence="1">Whole body</tissue>
    </source>
</reference>
<evidence type="ECO:0000313" key="2">
    <source>
        <dbReference type="Proteomes" id="UP001431783"/>
    </source>
</evidence>
<dbReference type="Gene3D" id="3.30.40.10">
    <property type="entry name" value="Zinc/RING finger domain, C3HC4 (zinc finger)"/>
    <property type="match status" value="1"/>
</dbReference>
<sequence>CNKHWKTVTDEEDGLLCCLLWSHRQCLGLSIKTYQKLSKSQESWYCKICKNEKSRKPPPQQSPKNYTLNDVMTKLEEMDKRYNSLFKQYSEQITINAKLKREVVILKMQINKNEKRN</sequence>
<comment type="caution">
    <text evidence="1">The sequence shown here is derived from an EMBL/GenBank/DDBJ whole genome shotgun (WGS) entry which is preliminary data.</text>
</comment>
<accession>A0AAW1UFA9</accession>
<keyword evidence="2" id="KW-1185">Reference proteome</keyword>
<dbReference type="Proteomes" id="UP001431783">
    <property type="component" value="Unassembled WGS sequence"/>
</dbReference>